<dbReference type="GO" id="GO:0016887">
    <property type="term" value="F:ATP hydrolysis activity"/>
    <property type="evidence" value="ECO:0007669"/>
    <property type="project" value="InterPro"/>
</dbReference>
<dbReference type="PATRIC" id="fig|106592.7.peg.5917"/>
<dbReference type="Pfam" id="PF00005">
    <property type="entry name" value="ABC_tran"/>
    <property type="match status" value="1"/>
</dbReference>
<dbReference type="GO" id="GO:0005524">
    <property type="term" value="F:ATP binding"/>
    <property type="evidence" value="ECO:0007669"/>
    <property type="project" value="UniProtKB-KW"/>
</dbReference>
<organism evidence="6 7">
    <name type="scientific">Ensifer adhaerens</name>
    <name type="common">Sinorhizobium morelense</name>
    <dbReference type="NCBI Taxonomy" id="106592"/>
    <lineage>
        <taxon>Bacteria</taxon>
        <taxon>Pseudomonadati</taxon>
        <taxon>Pseudomonadota</taxon>
        <taxon>Alphaproteobacteria</taxon>
        <taxon>Hyphomicrobiales</taxon>
        <taxon>Rhizobiaceae</taxon>
        <taxon>Sinorhizobium/Ensifer group</taxon>
        <taxon>Ensifer</taxon>
    </lineage>
</organism>
<evidence type="ECO:0000256" key="3">
    <source>
        <dbReference type="ARBA" id="ARBA00022741"/>
    </source>
</evidence>
<dbReference type="CDD" id="cd03214">
    <property type="entry name" value="ABC_Iron-Siderophores_B12_Hemin"/>
    <property type="match status" value="1"/>
</dbReference>
<keyword evidence="2" id="KW-0813">Transport</keyword>
<dbReference type="Gene3D" id="3.40.50.300">
    <property type="entry name" value="P-loop containing nucleotide triphosphate hydrolases"/>
    <property type="match status" value="1"/>
</dbReference>
<keyword evidence="4 6" id="KW-0067">ATP-binding</keyword>
<evidence type="ECO:0000256" key="2">
    <source>
        <dbReference type="ARBA" id="ARBA00022448"/>
    </source>
</evidence>
<comment type="caution">
    <text evidence="6">The sequence shown here is derived from an EMBL/GenBank/DDBJ whole genome shotgun (WGS) entry which is preliminary data.</text>
</comment>
<dbReference type="PANTHER" id="PTHR42794:SF2">
    <property type="entry name" value="ABC TRANSPORTER ATP-BINDING PROTEIN"/>
    <property type="match status" value="1"/>
</dbReference>
<reference evidence="7" key="1">
    <citation type="submission" date="2015-07" db="EMBL/GenBank/DDBJ databases">
        <title>Whole genome sequence of an Ensifer adhaerens strain isolated from a cave pool in the Wind Cave National Park.</title>
        <authorList>
            <person name="Eng W.W.H."/>
            <person name="Gan H.M."/>
            <person name="Barton H.A."/>
            <person name="Savka M.A."/>
        </authorList>
    </citation>
    <scope>NUCLEOTIDE SEQUENCE [LARGE SCALE GENOMIC DNA]</scope>
    <source>
        <strain evidence="7">SD006</strain>
    </source>
</reference>
<protein>
    <submittedName>
        <fullName evidence="6">Iron ABC transporter ATP-binding protein</fullName>
    </submittedName>
</protein>
<dbReference type="PROSITE" id="PS00211">
    <property type="entry name" value="ABC_TRANSPORTER_1"/>
    <property type="match status" value="1"/>
</dbReference>
<evidence type="ECO:0000313" key="6">
    <source>
        <dbReference type="EMBL" id="KOF12994.1"/>
    </source>
</evidence>
<comment type="similarity">
    <text evidence="1">Belongs to the ABC transporter superfamily.</text>
</comment>
<evidence type="ECO:0000313" key="7">
    <source>
        <dbReference type="Proteomes" id="UP000037425"/>
    </source>
</evidence>
<dbReference type="OrthoDB" id="9810077at2"/>
<dbReference type="InterPro" id="IPR027417">
    <property type="entry name" value="P-loop_NTPase"/>
</dbReference>
<dbReference type="SMART" id="SM00382">
    <property type="entry name" value="AAA"/>
    <property type="match status" value="1"/>
</dbReference>
<dbReference type="PANTHER" id="PTHR42794">
    <property type="entry name" value="HEMIN IMPORT ATP-BINDING PROTEIN HMUV"/>
    <property type="match status" value="1"/>
</dbReference>
<keyword evidence="3" id="KW-0547">Nucleotide-binding</keyword>
<dbReference type="SUPFAM" id="SSF52540">
    <property type="entry name" value="P-loop containing nucleoside triphosphate hydrolases"/>
    <property type="match status" value="1"/>
</dbReference>
<proteinExistence type="inferred from homology"/>
<feature type="domain" description="ABC transporter" evidence="5">
    <location>
        <begin position="10"/>
        <end position="243"/>
    </location>
</feature>
<accession>A0A0L8BEK1</accession>
<dbReference type="InterPro" id="IPR003593">
    <property type="entry name" value="AAA+_ATPase"/>
</dbReference>
<evidence type="ECO:0000256" key="1">
    <source>
        <dbReference type="ARBA" id="ARBA00005417"/>
    </source>
</evidence>
<dbReference type="InterPro" id="IPR003439">
    <property type="entry name" value="ABC_transporter-like_ATP-bd"/>
</dbReference>
<dbReference type="InterPro" id="IPR017871">
    <property type="entry name" value="ABC_transporter-like_CS"/>
</dbReference>
<name>A0A0L8BEK1_ENSAD</name>
<dbReference type="FunFam" id="3.40.50.300:FF:000134">
    <property type="entry name" value="Iron-enterobactin ABC transporter ATP-binding protein"/>
    <property type="match status" value="1"/>
</dbReference>
<evidence type="ECO:0000256" key="4">
    <source>
        <dbReference type="ARBA" id="ARBA00022840"/>
    </source>
</evidence>
<dbReference type="AlphaFoldDB" id="A0A0L8BEK1"/>
<dbReference type="EMBL" id="LGAP01000043">
    <property type="protein sequence ID" value="KOF12994.1"/>
    <property type="molecule type" value="Genomic_DNA"/>
</dbReference>
<dbReference type="Proteomes" id="UP000037425">
    <property type="component" value="Unassembled WGS sequence"/>
</dbReference>
<gene>
    <name evidence="6" type="ORF">AC244_32245</name>
</gene>
<dbReference type="PROSITE" id="PS50893">
    <property type="entry name" value="ABC_TRANSPORTER_2"/>
    <property type="match status" value="1"/>
</dbReference>
<sequence>MSCTATGAGLRVRALDWGPRPNLRLVREVDFAIVPGSRLAILGPNGAGKTSLLRCLYRSAQPTAGSIEVDGVDIWAMTAREAAKIIAVVLQEMPSDFPFSVRDVVMMGRIPRREGMSGWTARDRETVAHALEHLDLTHLAGRQFSTLSGGEKQRVLIARALAQQPRIIILDEPTNHLDIRHQLEILDLLQTLQLTIVTTLHDINLAAEFATDVAILTEGRMTAFGSPEDVLNPQALSAAFGVTATAHNNAVTSGSRFSFSLARQGSMPS</sequence>
<evidence type="ECO:0000259" key="5">
    <source>
        <dbReference type="PROSITE" id="PS50893"/>
    </source>
</evidence>